<gene>
    <name evidence="2" type="ORF">AV530_003639</name>
</gene>
<evidence type="ECO:0000313" key="3">
    <source>
        <dbReference type="Proteomes" id="UP000190648"/>
    </source>
</evidence>
<sequence length="121" mass="13212">MSPDKIINRFTFPTIKKGQRQNFTGIRFHRDAVSKWPLGTTETSVVSQSSLVNICIIGCELLLRRAGGRRKTSEAPGRQIHAEPVSAASGPPASQREDERGLPSAEEAGEQEAVRAAEDVR</sequence>
<feature type="region of interest" description="Disordered" evidence="1">
    <location>
        <begin position="67"/>
        <end position="121"/>
    </location>
</feature>
<proteinExistence type="predicted"/>
<organism evidence="2 3">
    <name type="scientific">Patagioenas fasciata monilis</name>
    <dbReference type="NCBI Taxonomy" id="372326"/>
    <lineage>
        <taxon>Eukaryota</taxon>
        <taxon>Metazoa</taxon>
        <taxon>Chordata</taxon>
        <taxon>Craniata</taxon>
        <taxon>Vertebrata</taxon>
        <taxon>Euteleostomi</taxon>
        <taxon>Archelosauria</taxon>
        <taxon>Archosauria</taxon>
        <taxon>Dinosauria</taxon>
        <taxon>Saurischia</taxon>
        <taxon>Theropoda</taxon>
        <taxon>Coelurosauria</taxon>
        <taxon>Aves</taxon>
        <taxon>Neognathae</taxon>
        <taxon>Neoaves</taxon>
        <taxon>Columbimorphae</taxon>
        <taxon>Columbiformes</taxon>
        <taxon>Columbidae</taxon>
        <taxon>Patagioenas</taxon>
    </lineage>
</organism>
<comment type="caution">
    <text evidence="2">The sequence shown here is derived from an EMBL/GenBank/DDBJ whole genome shotgun (WGS) entry which is preliminary data.</text>
</comment>
<keyword evidence="3" id="KW-1185">Reference proteome</keyword>
<evidence type="ECO:0000313" key="2">
    <source>
        <dbReference type="EMBL" id="OPJ89407.1"/>
    </source>
</evidence>
<accession>A0A1V4KZM8</accession>
<reference evidence="2 3" key="1">
    <citation type="submission" date="2016-02" db="EMBL/GenBank/DDBJ databases">
        <title>Band-tailed pigeon sequencing and assembly.</title>
        <authorList>
            <person name="Soares A.E."/>
            <person name="Novak B.J."/>
            <person name="Rice E.S."/>
            <person name="O'Connell B."/>
            <person name="Chang D."/>
            <person name="Weber S."/>
            <person name="Shapiro B."/>
        </authorList>
    </citation>
    <scope>NUCLEOTIDE SEQUENCE [LARGE SCALE GENOMIC DNA]</scope>
    <source>
        <strain evidence="2">BTP2013</strain>
        <tissue evidence="2">Blood</tissue>
    </source>
</reference>
<name>A0A1V4KZM8_PATFA</name>
<dbReference type="AlphaFoldDB" id="A0A1V4KZM8"/>
<protein>
    <submittedName>
        <fullName evidence="2">Uncharacterized protein</fullName>
    </submittedName>
</protein>
<evidence type="ECO:0000256" key="1">
    <source>
        <dbReference type="SAM" id="MobiDB-lite"/>
    </source>
</evidence>
<dbReference type="Proteomes" id="UP000190648">
    <property type="component" value="Unassembled WGS sequence"/>
</dbReference>
<feature type="compositionally biased region" description="Basic and acidic residues" evidence="1">
    <location>
        <begin position="112"/>
        <end position="121"/>
    </location>
</feature>
<dbReference type="EMBL" id="LSYS01001150">
    <property type="protein sequence ID" value="OPJ89407.1"/>
    <property type="molecule type" value="Genomic_DNA"/>
</dbReference>